<dbReference type="InterPro" id="IPR036416">
    <property type="entry name" value="Pept_tRNA_hydro_sf"/>
</dbReference>
<dbReference type="AlphaFoldDB" id="A0A1M7FFY3"/>
<evidence type="ECO:0000256" key="4">
    <source>
        <dbReference type="ARBA" id="ARBA00022884"/>
    </source>
</evidence>
<name>A0A1M7FFY3_9BACT</name>
<dbReference type="CDD" id="cd00462">
    <property type="entry name" value="PTH"/>
    <property type="match status" value="1"/>
</dbReference>
<keyword evidence="4 7" id="KW-0694">RNA-binding</keyword>
<comment type="catalytic activity">
    <reaction evidence="7 8">
        <text>an N-acyl-L-alpha-aminoacyl-tRNA + H2O = an N-acyl-L-amino acid + a tRNA + H(+)</text>
        <dbReference type="Rhea" id="RHEA:54448"/>
        <dbReference type="Rhea" id="RHEA-COMP:10123"/>
        <dbReference type="Rhea" id="RHEA-COMP:13883"/>
        <dbReference type="ChEBI" id="CHEBI:15377"/>
        <dbReference type="ChEBI" id="CHEBI:15378"/>
        <dbReference type="ChEBI" id="CHEBI:59874"/>
        <dbReference type="ChEBI" id="CHEBI:78442"/>
        <dbReference type="ChEBI" id="CHEBI:138191"/>
        <dbReference type="EC" id="3.1.1.29"/>
    </reaction>
</comment>
<evidence type="ECO:0000313" key="11">
    <source>
        <dbReference type="Proteomes" id="UP000184420"/>
    </source>
</evidence>
<comment type="similarity">
    <text evidence="5 7 9">Belongs to the PTH family.</text>
</comment>
<evidence type="ECO:0000256" key="6">
    <source>
        <dbReference type="ARBA" id="ARBA00050038"/>
    </source>
</evidence>
<dbReference type="STRING" id="1419482.SAMN05444266_106128"/>
<dbReference type="Pfam" id="PF01195">
    <property type="entry name" value="Pept_tRNA_hydro"/>
    <property type="match status" value="1"/>
</dbReference>
<reference evidence="10 11" key="1">
    <citation type="submission" date="2016-11" db="EMBL/GenBank/DDBJ databases">
        <authorList>
            <person name="Jaros S."/>
            <person name="Januszkiewicz K."/>
            <person name="Wedrychowicz H."/>
        </authorList>
    </citation>
    <scope>NUCLEOTIDE SEQUENCE [LARGE SCALE GENOMIC DNA]</scope>
    <source>
        <strain evidence="10 11">DSM 27406</strain>
    </source>
</reference>
<evidence type="ECO:0000256" key="2">
    <source>
        <dbReference type="ARBA" id="ARBA00022555"/>
    </source>
</evidence>
<dbReference type="GO" id="GO:0004045">
    <property type="term" value="F:peptidyl-tRNA hydrolase activity"/>
    <property type="evidence" value="ECO:0007669"/>
    <property type="project" value="UniProtKB-UniRule"/>
</dbReference>
<keyword evidence="2 7" id="KW-0820">tRNA-binding</keyword>
<keyword evidence="3 7" id="KW-0378">Hydrolase</keyword>
<gene>
    <name evidence="7" type="primary">pth</name>
    <name evidence="10" type="ORF">SAMN05444266_106128</name>
</gene>
<dbReference type="EC" id="3.1.1.29" evidence="1 7"/>
<feature type="binding site" evidence="7">
    <location>
        <position position="112"/>
    </location>
    <ligand>
        <name>tRNA</name>
        <dbReference type="ChEBI" id="CHEBI:17843"/>
    </ligand>
</feature>
<keyword evidence="11" id="KW-1185">Reference proteome</keyword>
<feature type="site" description="Stabilizes the basic form of H active site to accept a proton" evidence="7">
    <location>
        <position position="91"/>
    </location>
</feature>
<dbReference type="SUPFAM" id="SSF53178">
    <property type="entry name" value="Peptidyl-tRNA hydrolase-like"/>
    <property type="match status" value="1"/>
</dbReference>
<dbReference type="HAMAP" id="MF_00083">
    <property type="entry name" value="Pept_tRNA_hydro_bact"/>
    <property type="match status" value="1"/>
</dbReference>
<proteinExistence type="inferred from homology"/>
<dbReference type="InterPro" id="IPR018171">
    <property type="entry name" value="Pept_tRNA_hydro_CS"/>
</dbReference>
<comment type="function">
    <text evidence="7">Catalyzes the release of premature peptidyl moieties from peptidyl-tRNA molecules trapped in stalled 50S ribosomal subunits, and thus maintains levels of free tRNAs and 50S ribosomes.</text>
</comment>
<dbReference type="PANTHER" id="PTHR17224:SF1">
    <property type="entry name" value="PEPTIDYL-TRNA HYDROLASE"/>
    <property type="match status" value="1"/>
</dbReference>
<feature type="site" description="Discriminates between blocked and unblocked aminoacyl-tRNA" evidence="7">
    <location>
        <position position="10"/>
    </location>
</feature>
<protein>
    <recommendedName>
        <fullName evidence="6 7">Peptidyl-tRNA hydrolase</fullName>
        <shortName evidence="7">Pth</shortName>
        <ecNumber evidence="1 7">3.1.1.29</ecNumber>
    </recommendedName>
</protein>
<dbReference type="PROSITE" id="PS01195">
    <property type="entry name" value="PEPT_TRNA_HYDROL_1"/>
    <property type="match status" value="1"/>
</dbReference>
<dbReference type="PROSITE" id="PS01196">
    <property type="entry name" value="PEPT_TRNA_HYDROL_2"/>
    <property type="match status" value="1"/>
</dbReference>
<dbReference type="GO" id="GO:0000049">
    <property type="term" value="F:tRNA binding"/>
    <property type="evidence" value="ECO:0007669"/>
    <property type="project" value="UniProtKB-UniRule"/>
</dbReference>
<evidence type="ECO:0000256" key="9">
    <source>
        <dbReference type="RuleBase" id="RU004320"/>
    </source>
</evidence>
<comment type="subcellular location">
    <subcellularLocation>
        <location evidence="7">Cytoplasm</location>
    </subcellularLocation>
</comment>
<comment type="function">
    <text evidence="7">Hydrolyzes ribosome-free peptidyl-tRNAs (with 1 or more amino acids incorporated), which drop off the ribosome during protein synthesis, or as a result of ribosome stalling.</text>
</comment>
<dbReference type="EMBL" id="FRBL01000006">
    <property type="protein sequence ID" value="SHM02981.1"/>
    <property type="molecule type" value="Genomic_DNA"/>
</dbReference>
<feature type="binding site" evidence="7">
    <location>
        <position position="64"/>
    </location>
    <ligand>
        <name>tRNA</name>
        <dbReference type="ChEBI" id="CHEBI:17843"/>
    </ligand>
</feature>
<dbReference type="RefSeq" id="WP_083550117.1">
    <property type="nucleotide sequence ID" value="NZ_FRBL01000006.1"/>
</dbReference>
<dbReference type="InterPro" id="IPR001328">
    <property type="entry name" value="Pept_tRNA_hydro"/>
</dbReference>
<feature type="binding site" evidence="7">
    <location>
        <position position="15"/>
    </location>
    <ligand>
        <name>tRNA</name>
        <dbReference type="ChEBI" id="CHEBI:17843"/>
    </ligand>
</feature>
<dbReference type="GO" id="GO:0006515">
    <property type="term" value="P:protein quality control for misfolded or incompletely synthesized proteins"/>
    <property type="evidence" value="ECO:0007669"/>
    <property type="project" value="UniProtKB-UniRule"/>
</dbReference>
<dbReference type="OrthoDB" id="9800507at2"/>
<feature type="binding site" evidence="7">
    <location>
        <position position="66"/>
    </location>
    <ligand>
        <name>tRNA</name>
        <dbReference type="ChEBI" id="CHEBI:17843"/>
    </ligand>
</feature>
<dbReference type="Proteomes" id="UP000184420">
    <property type="component" value="Unassembled WGS sequence"/>
</dbReference>
<dbReference type="PANTHER" id="PTHR17224">
    <property type="entry name" value="PEPTIDYL-TRNA HYDROLASE"/>
    <property type="match status" value="1"/>
</dbReference>
<keyword evidence="7" id="KW-0963">Cytoplasm</keyword>
<evidence type="ECO:0000256" key="5">
    <source>
        <dbReference type="ARBA" id="ARBA00038063"/>
    </source>
</evidence>
<dbReference type="NCBIfam" id="TIGR00447">
    <property type="entry name" value="pth"/>
    <property type="match status" value="1"/>
</dbReference>
<sequence length="193" mass="21609">MKYLIAGLGNIGAEYQHTRHNIGFDVADAFVAQHNGSFHNDRLADVAEIKWKGKTFIVIKPTTYMNLSGKAIKYWMDKEKISIENLLVIVDELALPLDVMRLRPGGSDAGHNGLKSIQDSLATSQYPRLRFGIGNNYPKGRQVEFVLGKWKHDETAIVQEKIDKSVEIILSFATTGLARTMNAFNNLTYPSVK</sequence>
<evidence type="ECO:0000256" key="8">
    <source>
        <dbReference type="RuleBase" id="RU000673"/>
    </source>
</evidence>
<dbReference type="FunFam" id="3.40.50.1470:FF:000001">
    <property type="entry name" value="Peptidyl-tRNA hydrolase"/>
    <property type="match status" value="1"/>
</dbReference>
<dbReference type="GO" id="GO:0072344">
    <property type="term" value="P:rescue of stalled ribosome"/>
    <property type="evidence" value="ECO:0007669"/>
    <property type="project" value="UniProtKB-UniRule"/>
</dbReference>
<dbReference type="Gene3D" id="3.40.50.1470">
    <property type="entry name" value="Peptidyl-tRNA hydrolase"/>
    <property type="match status" value="1"/>
</dbReference>
<evidence type="ECO:0000256" key="3">
    <source>
        <dbReference type="ARBA" id="ARBA00022801"/>
    </source>
</evidence>
<accession>A0A1M7FFY3</accession>
<comment type="subunit">
    <text evidence="7">Monomer.</text>
</comment>
<evidence type="ECO:0000313" key="10">
    <source>
        <dbReference type="EMBL" id="SHM02981.1"/>
    </source>
</evidence>
<organism evidence="10 11">
    <name type="scientific">Chitinophaga jiangningensis</name>
    <dbReference type="NCBI Taxonomy" id="1419482"/>
    <lineage>
        <taxon>Bacteria</taxon>
        <taxon>Pseudomonadati</taxon>
        <taxon>Bacteroidota</taxon>
        <taxon>Chitinophagia</taxon>
        <taxon>Chitinophagales</taxon>
        <taxon>Chitinophagaceae</taxon>
        <taxon>Chitinophaga</taxon>
    </lineage>
</organism>
<evidence type="ECO:0000256" key="7">
    <source>
        <dbReference type="HAMAP-Rule" id="MF_00083"/>
    </source>
</evidence>
<evidence type="ECO:0000256" key="1">
    <source>
        <dbReference type="ARBA" id="ARBA00013260"/>
    </source>
</evidence>
<dbReference type="GO" id="GO:0005737">
    <property type="term" value="C:cytoplasm"/>
    <property type="evidence" value="ECO:0007669"/>
    <property type="project" value="UniProtKB-SubCell"/>
</dbReference>
<feature type="active site" description="Proton acceptor" evidence="7">
    <location>
        <position position="20"/>
    </location>
</feature>